<feature type="non-terminal residue" evidence="3">
    <location>
        <position position="1"/>
    </location>
</feature>
<dbReference type="InterPro" id="IPR043502">
    <property type="entry name" value="DNA/RNA_pol_sf"/>
</dbReference>
<accession>S8CZH9</accession>
<keyword evidence="1" id="KW-1133">Transmembrane helix</keyword>
<feature type="transmembrane region" description="Helical" evidence="1">
    <location>
        <begin position="84"/>
        <end position="106"/>
    </location>
</feature>
<evidence type="ECO:0000313" key="3">
    <source>
        <dbReference type="EMBL" id="EPS72879.1"/>
    </source>
</evidence>
<dbReference type="PANTHER" id="PTHR11439">
    <property type="entry name" value="GAG-POL-RELATED RETROTRANSPOSON"/>
    <property type="match status" value="1"/>
</dbReference>
<dbReference type="OrthoDB" id="414945at2759"/>
<dbReference type="Proteomes" id="UP000015453">
    <property type="component" value="Unassembled WGS sequence"/>
</dbReference>
<keyword evidence="1" id="KW-0472">Membrane</keyword>
<evidence type="ECO:0000313" key="4">
    <source>
        <dbReference type="Proteomes" id="UP000015453"/>
    </source>
</evidence>
<dbReference type="EMBL" id="AUSU01000652">
    <property type="protein sequence ID" value="EPS72879.1"/>
    <property type="molecule type" value="Genomic_DNA"/>
</dbReference>
<name>S8CZH9_9LAMI</name>
<dbReference type="CDD" id="cd09272">
    <property type="entry name" value="RNase_HI_RT_Ty1"/>
    <property type="match status" value="1"/>
</dbReference>
<sequence length="473" mass="54255">PKTYTQAMRGPDSTEWKKSMEREIEAHRKNETWELVPRPEPSDHNIFMKGLWRLRVKTQHGVTTSFKSRYCADGSRVADLPENVFAPTASFTTICLLFLLSALLGIPLKSRDIPSAYVQAPMPSNRNYYVTQPLGFVDKKFPNHVLKLNKALYGVPCAGHQWNITYTSFLKDIGFKQCDSDPCLFILRTGKHMMIFLLVVDNDLNLCTSPKLEAKVINALTERFSYISDGKCNWFLGMSVTQNYSSIFISQEDYVKSLLKEYEHIYSRKHDTPGEAGKILEVTDEERSDFNYQKLVGTLLWITKTRPDISFAVTQCCRFTDCPGDTHVKAALRIVGYLRKYHNLGLKFHSIPNWSIGDPLNITVYCDASWANDAVTRKSYYGYLVFIETSLVSSRCRLTLEVAHSSCESEYVALDDAAREVVYVTQLIEELGLHMKRPVTIYSDSKGARHWATNRMVNQRSKHIAIRYHYIRD</sequence>
<dbReference type="AlphaFoldDB" id="S8CZH9"/>
<evidence type="ECO:0000259" key="2">
    <source>
        <dbReference type="Pfam" id="PF07727"/>
    </source>
</evidence>
<feature type="domain" description="Reverse transcriptase Ty1/copia-type" evidence="2">
    <location>
        <begin position="30"/>
        <end position="272"/>
    </location>
</feature>
<dbReference type="PANTHER" id="PTHR11439:SF511">
    <property type="match status" value="1"/>
</dbReference>
<feature type="non-terminal residue" evidence="3">
    <location>
        <position position="473"/>
    </location>
</feature>
<organism evidence="3 4">
    <name type="scientific">Genlisea aurea</name>
    <dbReference type="NCBI Taxonomy" id="192259"/>
    <lineage>
        <taxon>Eukaryota</taxon>
        <taxon>Viridiplantae</taxon>
        <taxon>Streptophyta</taxon>
        <taxon>Embryophyta</taxon>
        <taxon>Tracheophyta</taxon>
        <taxon>Spermatophyta</taxon>
        <taxon>Magnoliopsida</taxon>
        <taxon>eudicotyledons</taxon>
        <taxon>Gunneridae</taxon>
        <taxon>Pentapetalae</taxon>
        <taxon>asterids</taxon>
        <taxon>lamiids</taxon>
        <taxon>Lamiales</taxon>
        <taxon>Lentibulariaceae</taxon>
        <taxon>Genlisea</taxon>
    </lineage>
</organism>
<keyword evidence="4" id="KW-1185">Reference proteome</keyword>
<gene>
    <name evidence="3" type="ORF">M569_01878</name>
</gene>
<comment type="caution">
    <text evidence="3">The sequence shown here is derived from an EMBL/GenBank/DDBJ whole genome shotgun (WGS) entry which is preliminary data.</text>
</comment>
<dbReference type="Pfam" id="PF07727">
    <property type="entry name" value="RVT_2"/>
    <property type="match status" value="1"/>
</dbReference>
<proteinExistence type="predicted"/>
<protein>
    <recommendedName>
        <fullName evidence="2">Reverse transcriptase Ty1/copia-type domain-containing protein</fullName>
    </recommendedName>
</protein>
<evidence type="ECO:0000256" key="1">
    <source>
        <dbReference type="SAM" id="Phobius"/>
    </source>
</evidence>
<dbReference type="SUPFAM" id="SSF56672">
    <property type="entry name" value="DNA/RNA polymerases"/>
    <property type="match status" value="1"/>
</dbReference>
<keyword evidence="1" id="KW-0812">Transmembrane</keyword>
<reference evidence="3 4" key="1">
    <citation type="journal article" date="2013" name="BMC Genomics">
        <title>The miniature genome of a carnivorous plant Genlisea aurea contains a low number of genes and short non-coding sequences.</title>
        <authorList>
            <person name="Leushkin E.V."/>
            <person name="Sutormin R.A."/>
            <person name="Nabieva E.R."/>
            <person name="Penin A.A."/>
            <person name="Kondrashov A.S."/>
            <person name="Logacheva M.D."/>
        </authorList>
    </citation>
    <scope>NUCLEOTIDE SEQUENCE [LARGE SCALE GENOMIC DNA]</scope>
</reference>
<dbReference type="InterPro" id="IPR013103">
    <property type="entry name" value="RVT_2"/>
</dbReference>